<accession>A0A8X8DAS0</accession>
<dbReference type="EMBL" id="JAAWWB010000004">
    <property type="protein sequence ID" value="KAG6784522.1"/>
    <property type="molecule type" value="Genomic_DNA"/>
</dbReference>
<evidence type="ECO:0000313" key="3">
    <source>
        <dbReference type="Proteomes" id="UP000886885"/>
    </source>
</evidence>
<evidence type="ECO:0000259" key="1">
    <source>
        <dbReference type="Pfam" id="PF01370"/>
    </source>
</evidence>
<keyword evidence="3" id="KW-1185">Reference proteome</keyword>
<comment type="caution">
    <text evidence="2">The sequence shown here is derived from an EMBL/GenBank/DDBJ whole genome shotgun (WGS) entry which is preliminary data.</text>
</comment>
<evidence type="ECO:0000313" key="2">
    <source>
        <dbReference type="EMBL" id="KAG6784522.1"/>
    </source>
</evidence>
<dbReference type="Pfam" id="PF01370">
    <property type="entry name" value="Epimerase"/>
    <property type="match status" value="1"/>
</dbReference>
<proteinExistence type="predicted"/>
<feature type="domain" description="NAD-dependent epimerase/dehydratase" evidence="1">
    <location>
        <begin position="4"/>
        <end position="179"/>
    </location>
</feature>
<reference evidence="2" key="1">
    <citation type="journal article" date="2020" name="bioRxiv">
        <title>Hybrid origin of Populus tomentosa Carr. identified through genome sequencing and phylogenomic analysis.</title>
        <authorList>
            <person name="An X."/>
            <person name="Gao K."/>
            <person name="Chen Z."/>
            <person name="Li J."/>
            <person name="Yang X."/>
            <person name="Yang X."/>
            <person name="Zhou J."/>
            <person name="Guo T."/>
            <person name="Zhao T."/>
            <person name="Huang S."/>
            <person name="Miao D."/>
            <person name="Khan W.U."/>
            <person name="Rao P."/>
            <person name="Ye M."/>
            <person name="Lei B."/>
            <person name="Liao W."/>
            <person name="Wang J."/>
            <person name="Ji L."/>
            <person name="Li Y."/>
            <person name="Guo B."/>
            <person name="Mustafa N.S."/>
            <person name="Li S."/>
            <person name="Yun Q."/>
            <person name="Keller S.R."/>
            <person name="Mao J."/>
            <person name="Zhang R."/>
            <person name="Strauss S.H."/>
        </authorList>
    </citation>
    <scope>NUCLEOTIDE SEQUENCE</scope>
    <source>
        <strain evidence="2">GM15</strain>
        <tissue evidence="2">Leaf</tissue>
    </source>
</reference>
<dbReference type="Proteomes" id="UP000886885">
    <property type="component" value="Chromosome 2D"/>
</dbReference>
<dbReference type="InterPro" id="IPR001509">
    <property type="entry name" value="Epimerase_deHydtase"/>
</dbReference>
<dbReference type="CDD" id="cd05228">
    <property type="entry name" value="AR_FR_like_1_SDR_e"/>
    <property type="match status" value="1"/>
</dbReference>
<dbReference type="InterPro" id="IPR051783">
    <property type="entry name" value="NAD(P)-dependent_oxidoreduct"/>
</dbReference>
<dbReference type="GO" id="GO:0005737">
    <property type="term" value="C:cytoplasm"/>
    <property type="evidence" value="ECO:0007669"/>
    <property type="project" value="TreeGrafter"/>
</dbReference>
<dbReference type="AlphaFoldDB" id="A0A8X8DAS0"/>
<organism evidence="2 3">
    <name type="scientific">Populus tomentosa</name>
    <name type="common">Chinese white poplar</name>
    <dbReference type="NCBI Taxonomy" id="118781"/>
    <lineage>
        <taxon>Eukaryota</taxon>
        <taxon>Viridiplantae</taxon>
        <taxon>Streptophyta</taxon>
        <taxon>Embryophyta</taxon>
        <taxon>Tracheophyta</taxon>
        <taxon>Spermatophyta</taxon>
        <taxon>Magnoliopsida</taxon>
        <taxon>eudicotyledons</taxon>
        <taxon>Gunneridae</taxon>
        <taxon>Pentapetalae</taxon>
        <taxon>rosids</taxon>
        <taxon>fabids</taxon>
        <taxon>Malpighiales</taxon>
        <taxon>Salicaceae</taxon>
        <taxon>Saliceae</taxon>
        <taxon>Populus</taxon>
    </lineage>
</organism>
<gene>
    <name evidence="2" type="ORF">POTOM_010219</name>
</gene>
<dbReference type="GO" id="GO:0004029">
    <property type="term" value="F:aldehyde dehydrogenase (NAD+) activity"/>
    <property type="evidence" value="ECO:0007669"/>
    <property type="project" value="TreeGrafter"/>
</dbReference>
<dbReference type="PANTHER" id="PTHR48079">
    <property type="entry name" value="PROTEIN YEEZ"/>
    <property type="match status" value="1"/>
</dbReference>
<name>A0A8X8DAS0_POPTO</name>
<protein>
    <recommendedName>
        <fullName evidence="1">NAD-dependent epimerase/dehydratase domain-containing protein</fullName>
    </recommendedName>
</protein>
<dbReference type="PANTHER" id="PTHR48079:SF6">
    <property type="entry name" value="NAD(P)-BINDING DOMAIN-CONTAINING PROTEIN-RELATED"/>
    <property type="match status" value="1"/>
</dbReference>
<dbReference type="OrthoDB" id="2735536at2759"/>
<sequence>MKKIAVTGASGFVGGVLCHTLLKQGHSVRALVRRTSDLSGLPSPSTGENFELAYGDVTDYRSLLDAFFGCDVIFHAAAVVEPWLPDPSSFFSVNVGGLKNVVQAAKETKTIEKVIYTSSMVALGSTDGYVADESQVHHEKYFYTEYERSKVAADKVASQAAAEGLPIVTLYPGVVYGPGKLTTGNALAKMGGIVRSNDIRVNLIFIQTKFDGGPFQNCRLVHFGYAGYSDLPFQLIDRFTGRLPGYIGRGNDRLSFCHVDDVVGGHIAAMDKGRPGERYLLTGENASFSRVLDTAATITRTEKPRFSIPLWVIEAYGWLSILLFHLTGKLPLLCPASVHVLRHQWAYSCEKARIELDYNPRSLKEGLDELLPWLKSSGAITY</sequence>